<dbReference type="AlphaFoldDB" id="A0A0A8K225"/>
<name>A0A0A8K225_9HYPH</name>
<dbReference type="EMBL" id="AP014648">
    <property type="protein sequence ID" value="BAQ16950.1"/>
    <property type="molecule type" value="Genomic_DNA"/>
</dbReference>
<organism evidence="2 3">
    <name type="scientific">Methyloceanibacter caenitepidi</name>
    <dbReference type="NCBI Taxonomy" id="1384459"/>
    <lineage>
        <taxon>Bacteria</taxon>
        <taxon>Pseudomonadati</taxon>
        <taxon>Pseudomonadota</taxon>
        <taxon>Alphaproteobacteria</taxon>
        <taxon>Hyphomicrobiales</taxon>
        <taxon>Hyphomicrobiaceae</taxon>
        <taxon>Methyloceanibacter</taxon>
    </lineage>
</organism>
<dbReference type="KEGG" id="mcg:GL4_1494"/>
<feature type="compositionally biased region" description="Basic and acidic residues" evidence="1">
    <location>
        <begin position="101"/>
        <end position="111"/>
    </location>
</feature>
<evidence type="ECO:0000313" key="3">
    <source>
        <dbReference type="Proteomes" id="UP000031643"/>
    </source>
</evidence>
<dbReference type="Proteomes" id="UP000031643">
    <property type="component" value="Chromosome"/>
</dbReference>
<reference evidence="2 3" key="1">
    <citation type="submission" date="2014-09" db="EMBL/GenBank/DDBJ databases">
        <title>Genome sequencing of Methyloceanibacter caenitepidi Gela4.</title>
        <authorList>
            <person name="Takeuchi M."/>
            <person name="Susumu S."/>
            <person name="Kamagata Y."/>
            <person name="Oshima K."/>
            <person name="Hattori M."/>
            <person name="Iwasaki W."/>
        </authorList>
    </citation>
    <scope>NUCLEOTIDE SEQUENCE [LARGE SCALE GENOMIC DNA]</scope>
    <source>
        <strain evidence="2 3">Gela4</strain>
    </source>
</reference>
<proteinExistence type="predicted"/>
<evidence type="ECO:0000256" key="1">
    <source>
        <dbReference type="SAM" id="MobiDB-lite"/>
    </source>
</evidence>
<sequence>MKGDTVEAGIAHASIELDMPFNSCWRAYQRRCGNVLFRALYEAEQDALARQEDEARPEKVIERLEKQEARTVEVAERLDRLERKIDAVYELLARIPGDPADCSRRPVCADRRRVRGPQPDVPSEGAVATPA</sequence>
<accession>A0A0A8K225</accession>
<keyword evidence="3" id="KW-1185">Reference proteome</keyword>
<dbReference type="HOGENOM" id="CLU_1925095_0_0_5"/>
<gene>
    <name evidence="2" type="ORF">GL4_1494</name>
</gene>
<feature type="region of interest" description="Disordered" evidence="1">
    <location>
        <begin position="98"/>
        <end position="131"/>
    </location>
</feature>
<evidence type="ECO:0000313" key="2">
    <source>
        <dbReference type="EMBL" id="BAQ16950.1"/>
    </source>
</evidence>
<protein>
    <submittedName>
        <fullName evidence="2">Uncharacterized protein</fullName>
    </submittedName>
</protein>